<sequence length="1083" mass="114511">MDDPILDFRTPADFYRQALALAAVYTPQWSTNWPAPLQDPATQADPVATASAVNQDPGLVLLNLFSQLAGYTAQIENRIPYQRRQSFFQFLGIAPRPPLPAQAPITFTLKPGQPAREVAAQTAVIPPDAQDIRFQTGKTFTVVPARLTAAMTIMPSQDSYLDAMPAVQAALAGTPVPDGMPVFVAANDADAGAMPLGHWFMIGDETLFKPDPALQRLTITLLGERLHADYFAQWFDATLRPLAVTLAGTDDARRLDITLLDQPLAPAMSIDALVQTLYAREDPGAGFSDPSAALADPSSDNWLLTCPAPGLPILSALSAQLPMIDGCFCTFEGDAIQPQQAACNVIALDIANGAYPFGETPQTNDAFYIRSDAVFARTGARVTLDLDLATVSQAYPVVLYWQFWNGTAWDSLNQTDAQRNQYQWVDTTSELQANATNGPTGIAFLCPAMKPVSVTGAEGLWLRAMIASGGYGAPGGFTTTSVANTIDTVPDSILPPTQKAAVIAWLNNVQGVNFSYQFSEAQFAPPFIRTLHIGYRYSAAPSRFWTYNAFTASRFLSAPYVAVDARLSGFYFAFATEGFDTDTIGRRLEMYVSIDGERAEPARPLAWQYYDGAVWQPLAVDDGTYGLSRSGIVGIQVPPAMPATALYSQLAYWMRVENGHVERTIRVFGLYPNSVMAANVTSIVEEVLGSSNQQPGQTFQVSYPPVLPDLVLRVDEPRGIEDTPSPVSLSDSLAGSGTASGDASGSAGARGYGERAGGTRGGGTTAAASSTASDTIGRTWRCVDTFALCGPADRVYTLDCQNGLITFGDGYNGMIPPAGYNNIVAAFYDTTQGLRGNVAANTLTLLRPGIGGIDAVTNPSAARGGVGGDTPDDIAATGPALVKANGYAVDLDDLGALATEASQQIAQARAIEMPDHRIRIPLLACSLDPVPYTTPQMIDTVASTVRAQTLATLAPRIDFVAPSFVAVDVIAQISANCSPDQRNALQLTLASQLAAFLQPVFGGPAQQGWRFGAPVRALTINRFLRTLPGVAAVQSLSLNGRVGGDIVLAPDQLPVAGTMQVLATATAAAPGATGATGATGAAS</sequence>
<feature type="compositionally biased region" description="Gly residues" evidence="1">
    <location>
        <begin position="748"/>
        <end position="764"/>
    </location>
</feature>
<feature type="region of interest" description="Disordered" evidence="1">
    <location>
        <begin position="718"/>
        <end position="770"/>
    </location>
</feature>
<gene>
    <name evidence="2" type="ORF">NYZ96_31520</name>
</gene>
<proteinExistence type="predicted"/>
<dbReference type="Proteomes" id="UP001059745">
    <property type="component" value="Chromosome 2"/>
</dbReference>
<reference evidence="2" key="1">
    <citation type="submission" date="2022-09" db="EMBL/GenBank/DDBJ databases">
        <title>Genomic of Burkholderia gladioli.</title>
        <authorList>
            <person name="Wu H."/>
        </authorList>
    </citation>
    <scope>NUCLEOTIDE SEQUENCE</scope>
    <source>
        <strain evidence="2">ZN-S4</strain>
    </source>
</reference>
<evidence type="ECO:0000313" key="3">
    <source>
        <dbReference type="Proteomes" id="UP001059745"/>
    </source>
</evidence>
<organism evidence="2 3">
    <name type="scientific">Burkholderia gladioli</name>
    <name type="common">Pseudomonas marginata</name>
    <name type="synonym">Phytomonas marginata</name>
    <dbReference type="NCBI Taxonomy" id="28095"/>
    <lineage>
        <taxon>Bacteria</taxon>
        <taxon>Pseudomonadati</taxon>
        <taxon>Pseudomonadota</taxon>
        <taxon>Betaproteobacteria</taxon>
        <taxon>Burkholderiales</taxon>
        <taxon>Burkholderiaceae</taxon>
        <taxon>Burkholderia</taxon>
    </lineage>
</organism>
<accession>A0AB38TYW7</accession>
<dbReference type="AlphaFoldDB" id="A0AB38TYW7"/>
<feature type="compositionally biased region" description="Low complexity" evidence="1">
    <location>
        <begin position="728"/>
        <end position="747"/>
    </location>
</feature>
<name>A0AB38TYW7_BURGA</name>
<dbReference type="RefSeq" id="WP_260531641.1">
    <property type="nucleotide sequence ID" value="NZ_CP104215.1"/>
</dbReference>
<evidence type="ECO:0008006" key="4">
    <source>
        <dbReference type="Google" id="ProtNLM"/>
    </source>
</evidence>
<evidence type="ECO:0000313" key="2">
    <source>
        <dbReference type="EMBL" id="UWX72937.1"/>
    </source>
</evidence>
<protein>
    <recommendedName>
        <fullName evidence="4">Baseplate protein J-like domain-containing protein</fullName>
    </recommendedName>
</protein>
<dbReference type="EMBL" id="CP104215">
    <property type="protein sequence ID" value="UWX72937.1"/>
    <property type="molecule type" value="Genomic_DNA"/>
</dbReference>
<evidence type="ECO:0000256" key="1">
    <source>
        <dbReference type="SAM" id="MobiDB-lite"/>
    </source>
</evidence>